<dbReference type="PANTHER" id="PTHR46268">
    <property type="entry name" value="STRESS RESPONSE PROTEIN NHAX"/>
    <property type="match status" value="1"/>
</dbReference>
<gene>
    <name evidence="4" type="ORF">ACFQHK_17050</name>
</gene>
<reference evidence="4 5" key="1">
    <citation type="journal article" date="2019" name="Int. J. Syst. Evol. Microbiol.">
        <title>The Global Catalogue of Microorganisms (GCM) 10K type strain sequencing project: providing services to taxonomists for standard genome sequencing and annotation.</title>
        <authorList>
            <consortium name="The Broad Institute Genomics Platform"/>
            <consortium name="The Broad Institute Genome Sequencing Center for Infectious Disease"/>
            <person name="Wu L."/>
            <person name="Ma J."/>
        </authorList>
    </citation>
    <scope>NUCLEOTIDE SEQUENCE [LARGE SCALE GENOMIC DNA]</scope>
    <source>
        <strain evidence="4 5">PSRA2</strain>
    </source>
</reference>
<evidence type="ECO:0000313" key="4">
    <source>
        <dbReference type="EMBL" id="MFC6838191.1"/>
    </source>
</evidence>
<evidence type="ECO:0000313" key="5">
    <source>
        <dbReference type="Proteomes" id="UP001596406"/>
    </source>
</evidence>
<dbReference type="Pfam" id="PF00582">
    <property type="entry name" value="Usp"/>
    <property type="match status" value="2"/>
</dbReference>
<dbReference type="RefSeq" id="WP_304449908.1">
    <property type="nucleotide sequence ID" value="NZ_JARRAH010000003.1"/>
</dbReference>
<organism evidence="4 5">
    <name type="scientific">Halomarina ordinaria</name>
    <dbReference type="NCBI Taxonomy" id="3033939"/>
    <lineage>
        <taxon>Archaea</taxon>
        <taxon>Methanobacteriati</taxon>
        <taxon>Methanobacteriota</taxon>
        <taxon>Stenosarchaea group</taxon>
        <taxon>Halobacteria</taxon>
        <taxon>Halobacteriales</taxon>
        <taxon>Natronomonadaceae</taxon>
        <taxon>Halomarina</taxon>
    </lineage>
</organism>
<dbReference type="PRINTS" id="PR01438">
    <property type="entry name" value="UNVRSLSTRESS"/>
</dbReference>
<comment type="caution">
    <text evidence="4">The sequence shown here is derived from an EMBL/GenBank/DDBJ whole genome shotgun (WGS) entry which is preliminary data.</text>
</comment>
<keyword evidence="2" id="KW-0175">Coiled coil</keyword>
<proteinExistence type="inferred from homology"/>
<dbReference type="Gene3D" id="3.40.50.620">
    <property type="entry name" value="HUPs"/>
    <property type="match status" value="2"/>
</dbReference>
<keyword evidence="5" id="KW-1185">Reference proteome</keyword>
<dbReference type="CDD" id="cd00293">
    <property type="entry name" value="USP-like"/>
    <property type="match status" value="2"/>
</dbReference>
<feature type="domain" description="UspA" evidence="3">
    <location>
        <begin position="1"/>
        <end position="144"/>
    </location>
</feature>
<dbReference type="InterPro" id="IPR006016">
    <property type="entry name" value="UspA"/>
</dbReference>
<evidence type="ECO:0000256" key="1">
    <source>
        <dbReference type="ARBA" id="ARBA00008791"/>
    </source>
</evidence>
<dbReference type="AlphaFoldDB" id="A0ABD5UCV3"/>
<protein>
    <submittedName>
        <fullName evidence="4">Universal stress protein</fullName>
    </submittedName>
</protein>
<comment type="similarity">
    <text evidence="1">Belongs to the universal stress protein A family.</text>
</comment>
<dbReference type="InterPro" id="IPR006015">
    <property type="entry name" value="Universal_stress_UspA"/>
</dbReference>
<feature type="coiled-coil region" evidence="2">
    <location>
        <begin position="55"/>
        <end position="82"/>
    </location>
</feature>
<evidence type="ECO:0000256" key="2">
    <source>
        <dbReference type="SAM" id="Coils"/>
    </source>
</evidence>
<accession>A0ABD5UCV3</accession>
<evidence type="ECO:0000259" key="3">
    <source>
        <dbReference type="Pfam" id="PF00582"/>
    </source>
</evidence>
<dbReference type="SUPFAM" id="SSF52402">
    <property type="entry name" value="Adenine nucleotide alpha hydrolases-like"/>
    <property type="match status" value="2"/>
</dbReference>
<dbReference type="InterPro" id="IPR014729">
    <property type="entry name" value="Rossmann-like_a/b/a_fold"/>
</dbReference>
<dbReference type="PANTHER" id="PTHR46268:SF6">
    <property type="entry name" value="UNIVERSAL STRESS PROTEIN UP12"/>
    <property type="match status" value="1"/>
</dbReference>
<dbReference type="Proteomes" id="UP001596406">
    <property type="component" value="Unassembled WGS sequence"/>
</dbReference>
<name>A0ABD5UCV3_9EURY</name>
<dbReference type="EMBL" id="JBHSXM010000003">
    <property type="protein sequence ID" value="MFC6838191.1"/>
    <property type="molecule type" value="Genomic_DNA"/>
</dbReference>
<sequence>MYENVLLPTDGSEEAVPAIDHGLALASRFGATVHALSVVDLPYAREDFRDESAWADVYEVEEREAERAVEAVETRARETDADLRVVSAVPHGSPTRVILEYVDDNDVDLVAMGTHGRSRLRRFFLGSTTDGVVRASPAPVLTLRRGTETPRTAYEDVLVATDGTPGSTRATAQAVDIAAAYGATLHVAYVVETRHARSVALREFLGQQGERELDRVRARAAGEGVRCSTALLDGVPHEELLAHAAGEGVDLVVVGTHGRSGVERLAVGSVAMRVVQASDLPVLTVRTLDA</sequence>
<feature type="domain" description="UspA" evidence="3">
    <location>
        <begin position="154"/>
        <end position="286"/>
    </location>
</feature>